<accession>A0A1N6EFI3</accession>
<dbReference type="AlphaFoldDB" id="A0A1N6EFI3"/>
<name>A0A1N6EFI3_9BACT</name>
<protein>
    <submittedName>
        <fullName evidence="1">Uncharacterized protein</fullName>
    </submittedName>
</protein>
<dbReference type="OrthoDB" id="660497at2"/>
<proteinExistence type="predicted"/>
<sequence length="158" mass="18431">MKNYLVPLVICLFFTVSFGYGQQMTVDDEITLIQEAFGNDKKMIVESYMDLPESIAPVFWTVYQAYELERKAIARDRIKIIDEYLNKYSSLGEYEADDLAKRTIKNDMQLSKLHSKYYKKFKKATSAIDAAKFLQIDTYIHNTIRNALQQELPFIGEN</sequence>
<dbReference type="Proteomes" id="UP000185221">
    <property type="component" value="Unassembled WGS sequence"/>
</dbReference>
<evidence type="ECO:0000313" key="2">
    <source>
        <dbReference type="Proteomes" id="UP000185221"/>
    </source>
</evidence>
<dbReference type="EMBL" id="FSRC01000001">
    <property type="protein sequence ID" value="SIN81764.1"/>
    <property type="molecule type" value="Genomic_DNA"/>
</dbReference>
<gene>
    <name evidence="1" type="ORF">SAMN05444394_2090</name>
</gene>
<evidence type="ECO:0000313" key="1">
    <source>
        <dbReference type="EMBL" id="SIN81764.1"/>
    </source>
</evidence>
<dbReference type="STRING" id="226505.SAMN05444394_2090"/>
<reference evidence="2" key="1">
    <citation type="submission" date="2016-11" db="EMBL/GenBank/DDBJ databases">
        <authorList>
            <person name="Varghese N."/>
            <person name="Submissions S."/>
        </authorList>
    </citation>
    <scope>NUCLEOTIDE SEQUENCE [LARGE SCALE GENOMIC DNA]</scope>
    <source>
        <strain evidence="2">DSM 15292</strain>
    </source>
</reference>
<dbReference type="RefSeq" id="WP_074224751.1">
    <property type="nucleotide sequence ID" value="NZ_FSRC01000001.1"/>
</dbReference>
<keyword evidence="2" id="KW-1185">Reference proteome</keyword>
<organism evidence="1 2">
    <name type="scientific">Algoriphagus halophilus</name>
    <dbReference type="NCBI Taxonomy" id="226505"/>
    <lineage>
        <taxon>Bacteria</taxon>
        <taxon>Pseudomonadati</taxon>
        <taxon>Bacteroidota</taxon>
        <taxon>Cytophagia</taxon>
        <taxon>Cytophagales</taxon>
        <taxon>Cyclobacteriaceae</taxon>
        <taxon>Algoriphagus</taxon>
    </lineage>
</organism>